<dbReference type="AlphaFoldDB" id="A0A327Z3Y9"/>
<evidence type="ECO:0000313" key="1">
    <source>
        <dbReference type="EMBL" id="RAK29891.1"/>
    </source>
</evidence>
<dbReference type="OrthoDB" id="3405898at2"/>
<evidence type="ECO:0000313" key="2">
    <source>
        <dbReference type="Proteomes" id="UP000249341"/>
    </source>
</evidence>
<dbReference type="Proteomes" id="UP000249341">
    <property type="component" value="Unassembled WGS sequence"/>
</dbReference>
<dbReference type="EMBL" id="QLMJ01000017">
    <property type="protein sequence ID" value="RAK29891.1"/>
    <property type="molecule type" value="Genomic_DNA"/>
</dbReference>
<reference evidence="1 2" key="1">
    <citation type="submission" date="2018-06" db="EMBL/GenBank/DDBJ databases">
        <title>Genomic Encyclopedia of Type Strains, Phase III (KMG-III): the genomes of soil and plant-associated and newly described type strains.</title>
        <authorList>
            <person name="Whitman W."/>
        </authorList>
    </citation>
    <scope>NUCLEOTIDE SEQUENCE [LARGE SCALE GENOMIC DNA]</scope>
    <source>
        <strain evidence="1 2">CGMCC 4.7090</strain>
    </source>
</reference>
<dbReference type="RefSeq" id="WP_146616948.1">
    <property type="nucleotide sequence ID" value="NZ_JACHWI010000008.1"/>
</dbReference>
<gene>
    <name evidence="1" type="ORF">B0I29_117217</name>
</gene>
<comment type="caution">
    <text evidence="1">The sequence shown here is derived from an EMBL/GenBank/DDBJ whole genome shotgun (WGS) entry which is preliminary data.</text>
</comment>
<accession>A0A327Z3Y9</accession>
<keyword evidence="2" id="KW-1185">Reference proteome</keyword>
<sequence>MMIDLLGRVARPGALSVLPNPAAVLGTTAGYTIRIFSVASIPAAGVNAEFLAAAIEEYANDPELRAAIGSSVAV</sequence>
<organism evidence="1 2">
    <name type="scientific">Actinoplanes lutulentus</name>
    <dbReference type="NCBI Taxonomy" id="1287878"/>
    <lineage>
        <taxon>Bacteria</taxon>
        <taxon>Bacillati</taxon>
        <taxon>Actinomycetota</taxon>
        <taxon>Actinomycetes</taxon>
        <taxon>Micromonosporales</taxon>
        <taxon>Micromonosporaceae</taxon>
        <taxon>Actinoplanes</taxon>
    </lineage>
</organism>
<name>A0A327Z3Y9_9ACTN</name>
<protein>
    <submittedName>
        <fullName evidence="1">Uncharacterized protein</fullName>
    </submittedName>
</protein>
<proteinExistence type="predicted"/>